<evidence type="ECO:0000313" key="2">
    <source>
        <dbReference type="EMBL" id="MPC24369.1"/>
    </source>
</evidence>
<name>A0A5B7DTH3_PORTR</name>
<evidence type="ECO:0000313" key="3">
    <source>
        <dbReference type="Proteomes" id="UP000324222"/>
    </source>
</evidence>
<comment type="caution">
    <text evidence="2">The sequence shown here is derived from an EMBL/GenBank/DDBJ whole genome shotgun (WGS) entry which is preliminary data.</text>
</comment>
<reference evidence="2 3" key="1">
    <citation type="submission" date="2019-05" db="EMBL/GenBank/DDBJ databases">
        <title>Another draft genome of Portunus trituberculatus and its Hox gene families provides insights of decapod evolution.</title>
        <authorList>
            <person name="Jeong J.-H."/>
            <person name="Song I."/>
            <person name="Kim S."/>
            <person name="Choi T."/>
            <person name="Kim D."/>
            <person name="Ryu S."/>
            <person name="Kim W."/>
        </authorList>
    </citation>
    <scope>NUCLEOTIDE SEQUENCE [LARGE SCALE GENOMIC DNA]</scope>
    <source>
        <tissue evidence="2">Muscle</tissue>
    </source>
</reference>
<accession>A0A5B7DTH3</accession>
<keyword evidence="3" id="KW-1185">Reference proteome</keyword>
<protein>
    <submittedName>
        <fullName evidence="2">Uncharacterized protein</fullName>
    </submittedName>
</protein>
<organism evidence="2 3">
    <name type="scientific">Portunus trituberculatus</name>
    <name type="common">Swimming crab</name>
    <name type="synonym">Neptunus trituberculatus</name>
    <dbReference type="NCBI Taxonomy" id="210409"/>
    <lineage>
        <taxon>Eukaryota</taxon>
        <taxon>Metazoa</taxon>
        <taxon>Ecdysozoa</taxon>
        <taxon>Arthropoda</taxon>
        <taxon>Crustacea</taxon>
        <taxon>Multicrustacea</taxon>
        <taxon>Malacostraca</taxon>
        <taxon>Eumalacostraca</taxon>
        <taxon>Eucarida</taxon>
        <taxon>Decapoda</taxon>
        <taxon>Pleocyemata</taxon>
        <taxon>Brachyura</taxon>
        <taxon>Eubrachyura</taxon>
        <taxon>Portunoidea</taxon>
        <taxon>Portunidae</taxon>
        <taxon>Portuninae</taxon>
        <taxon>Portunus</taxon>
    </lineage>
</organism>
<dbReference type="Proteomes" id="UP000324222">
    <property type="component" value="Unassembled WGS sequence"/>
</dbReference>
<sequence>MSFHRLHLLAVAQRVYNIAARQGAPRASPAGHMQGLSSEPGSAAPRHLSSSAGGLECQMAWWLQSCTALTTLDISTSPAGRPHPLLHAHALLSRVLCCLAPRLDDLPPSPTPLSHPHPAYTAHSSSQHLCIYYAAVSPVTLMPRTHTLTNYAWSGRTN</sequence>
<dbReference type="AlphaFoldDB" id="A0A5B7DTH3"/>
<evidence type="ECO:0000256" key="1">
    <source>
        <dbReference type="SAM" id="MobiDB-lite"/>
    </source>
</evidence>
<dbReference type="EMBL" id="VSRR010001322">
    <property type="protein sequence ID" value="MPC24369.1"/>
    <property type="molecule type" value="Genomic_DNA"/>
</dbReference>
<feature type="region of interest" description="Disordered" evidence="1">
    <location>
        <begin position="26"/>
        <end position="49"/>
    </location>
</feature>
<gene>
    <name evidence="2" type="ORF">E2C01_017450</name>
</gene>
<proteinExistence type="predicted"/>